<feature type="region of interest" description="Disordered" evidence="3">
    <location>
        <begin position="1"/>
        <end position="21"/>
    </location>
</feature>
<evidence type="ECO:0000256" key="3">
    <source>
        <dbReference type="SAM" id="MobiDB-lite"/>
    </source>
</evidence>
<keyword evidence="2 4" id="KW-0472">Membrane</keyword>
<evidence type="ECO:0000313" key="6">
    <source>
        <dbReference type="Proteomes" id="UP000316184"/>
    </source>
</evidence>
<dbReference type="EMBL" id="VIWX01000001">
    <property type="protein sequence ID" value="TWG07886.1"/>
    <property type="molecule type" value="Genomic_DNA"/>
</dbReference>
<evidence type="ECO:0000256" key="4">
    <source>
        <dbReference type="SAM" id="Phobius"/>
    </source>
</evidence>
<dbReference type="PANTHER" id="PTHR37042:SF4">
    <property type="entry name" value="OUTER MEMBRANE PROTEIN RV1973"/>
    <property type="match status" value="1"/>
</dbReference>
<evidence type="ECO:0000256" key="1">
    <source>
        <dbReference type="ARBA" id="ARBA00004370"/>
    </source>
</evidence>
<name>A0A561V8E4_9PSEU</name>
<proteinExistence type="predicted"/>
<organism evidence="5 6">
    <name type="scientific">Saccharopolyspora dendranthemae</name>
    <dbReference type="NCBI Taxonomy" id="1181886"/>
    <lineage>
        <taxon>Bacteria</taxon>
        <taxon>Bacillati</taxon>
        <taxon>Actinomycetota</taxon>
        <taxon>Actinomycetes</taxon>
        <taxon>Pseudonocardiales</taxon>
        <taxon>Pseudonocardiaceae</taxon>
        <taxon>Saccharopolyspora</taxon>
    </lineage>
</organism>
<keyword evidence="4" id="KW-0812">Transmembrane</keyword>
<keyword evidence="4" id="KW-1133">Transmembrane helix</keyword>
<reference evidence="5 6" key="1">
    <citation type="submission" date="2019-06" db="EMBL/GenBank/DDBJ databases">
        <title>Sequencing the genomes of 1000 actinobacteria strains.</title>
        <authorList>
            <person name="Klenk H.-P."/>
        </authorList>
    </citation>
    <scope>NUCLEOTIDE SEQUENCE [LARGE SCALE GENOMIC DNA]</scope>
    <source>
        <strain evidence="5 6">DSM 46699</strain>
    </source>
</reference>
<keyword evidence="6" id="KW-1185">Reference proteome</keyword>
<dbReference type="PANTHER" id="PTHR37042">
    <property type="entry name" value="OUTER MEMBRANE PROTEIN RV1973"/>
    <property type="match status" value="1"/>
</dbReference>
<dbReference type="InterPro" id="IPR032710">
    <property type="entry name" value="NTF2-like_dom_sf"/>
</dbReference>
<gene>
    <name evidence="5" type="ORF">FHU35_11505</name>
</gene>
<protein>
    <submittedName>
        <fullName evidence="5">Mce-associated membrane protein</fullName>
    </submittedName>
</protein>
<dbReference type="AlphaFoldDB" id="A0A561V8E4"/>
<dbReference type="GO" id="GO:0016020">
    <property type="term" value="C:membrane"/>
    <property type="evidence" value="ECO:0007669"/>
    <property type="project" value="UniProtKB-SubCell"/>
</dbReference>
<comment type="subcellular location">
    <subcellularLocation>
        <location evidence="1">Membrane</location>
    </subcellularLocation>
</comment>
<dbReference type="Gene3D" id="3.10.450.50">
    <property type="match status" value="1"/>
</dbReference>
<dbReference type="Proteomes" id="UP000316184">
    <property type="component" value="Unassembled WGS sequence"/>
</dbReference>
<feature type="transmembrane region" description="Helical" evidence="4">
    <location>
        <begin position="31"/>
        <end position="50"/>
    </location>
</feature>
<accession>A0A561V8E4</accession>
<evidence type="ECO:0000313" key="5">
    <source>
        <dbReference type="EMBL" id="TWG07886.1"/>
    </source>
</evidence>
<comment type="caution">
    <text evidence="5">The sequence shown here is derived from an EMBL/GenBank/DDBJ whole genome shotgun (WGS) entry which is preliminary data.</text>
</comment>
<dbReference type="SUPFAM" id="SSF54427">
    <property type="entry name" value="NTF2-like"/>
    <property type="match status" value="1"/>
</dbReference>
<sequence length="182" mass="20028">MMTDTTTRAEPDTAAPGPLRRSAKALRRPRVLVTAVVAALLLGTLALTGLQLREHAAAESAAASAKEAARRYATDLSTYDYQRLDQNFAAVTANAHGQFAQQYEQVSASLTELIRQNQAISRGTVLTAATVEADQNRAVIALFVDQEITNKNNPEPRVDRNRMQMTLVHEDDRWQIEGIQLL</sequence>
<evidence type="ECO:0000256" key="2">
    <source>
        <dbReference type="ARBA" id="ARBA00023136"/>
    </source>
</evidence>